<dbReference type="SUPFAM" id="SSF51735">
    <property type="entry name" value="NAD(P)-binding Rossmann-fold domains"/>
    <property type="match status" value="1"/>
</dbReference>
<dbReference type="NCBIfam" id="TIGR00125">
    <property type="entry name" value="cyt_tran_rel"/>
    <property type="match status" value="1"/>
</dbReference>
<keyword evidence="5" id="KW-0808">Transferase</keyword>
<dbReference type="InterPro" id="IPR036291">
    <property type="entry name" value="NAD(P)-bd_dom_sf"/>
</dbReference>
<name>A0A6S6U4L9_9BACT</name>
<dbReference type="GO" id="GO:0047348">
    <property type="term" value="F:glycerol-3-phosphate cytidylyltransferase activity"/>
    <property type="evidence" value="ECO:0007669"/>
    <property type="project" value="UniProtKB-EC"/>
</dbReference>
<dbReference type="Gene3D" id="3.30.360.10">
    <property type="entry name" value="Dihydrodipicolinate Reductase, domain 2"/>
    <property type="match status" value="1"/>
</dbReference>
<protein>
    <submittedName>
        <fullName evidence="5">Glycerol-3-phosphate cytidylyltransferase (EC)</fullName>
        <ecNumber evidence="5">2.7.7.39</ecNumber>
    </submittedName>
</protein>
<dbReference type="Gene3D" id="3.40.50.620">
    <property type="entry name" value="HUPs"/>
    <property type="match status" value="1"/>
</dbReference>
<dbReference type="AlphaFoldDB" id="A0A6S6U4L9"/>
<proteinExistence type="inferred from homology"/>
<dbReference type="SUPFAM" id="SSF55347">
    <property type="entry name" value="Glyceraldehyde-3-phosphate dehydrogenase-like, C-terminal domain"/>
    <property type="match status" value="1"/>
</dbReference>
<accession>A0A6S6U4L9</accession>
<reference evidence="5" key="1">
    <citation type="submission" date="2020-01" db="EMBL/GenBank/DDBJ databases">
        <authorList>
            <person name="Meier V. D."/>
            <person name="Meier V D."/>
        </authorList>
    </citation>
    <scope>NUCLEOTIDE SEQUENCE</scope>
    <source>
        <strain evidence="5">HLG_WM_MAG_05</strain>
    </source>
</reference>
<dbReference type="PANTHER" id="PTHR22604">
    <property type="entry name" value="OXIDOREDUCTASES"/>
    <property type="match status" value="1"/>
</dbReference>
<dbReference type="Gene3D" id="3.40.50.720">
    <property type="entry name" value="NAD(P)-binding Rossmann-like Domain"/>
    <property type="match status" value="1"/>
</dbReference>
<dbReference type="Pfam" id="PF01467">
    <property type="entry name" value="CTP_transf_like"/>
    <property type="match status" value="1"/>
</dbReference>
<keyword evidence="2" id="KW-0560">Oxidoreductase</keyword>
<dbReference type="GO" id="GO:0000166">
    <property type="term" value="F:nucleotide binding"/>
    <property type="evidence" value="ECO:0007669"/>
    <property type="project" value="InterPro"/>
</dbReference>
<sequence length="468" mass="53277">MYRICYGRDKESFLKNKKTIITYGTYDMLHVGHMKLLERAKELGDYLIVGVTDENYDRSRGKLNVVESTKKRVKSIEALDFVDKVIVETHKNQKAEDMVEYDVDIFAIGDDWVGAFDYLNEYTHVEYLARTEGISSTKLRKENFDIIKLGIVGLGRDTQAFIDEASFVSNLKINRIYSPDFLAVKKYTKKSNVIKYGHDNYDDFLDTSISAVYIDTKLEAHYSLIKKAILAGKHVLCENPLALHKNELKELLSLAKEEKVLLLSALKTAFLPAFNQLLAELEEGIIGEVKEVRATRTSLYKEQDYPDSFMEQGATNILSSYPSLLVNKILGKSKDLTFFDQGSEGYDVSNLIISKHKGGAVGVSRVATGIKSEGTAVISGTKGYIHIPAPWWLTKKFYVRFEDEHKSQTFNYEFDGDGLRYMIAEFSSLIQRGKRKSKMLTPSDMVGINRVLLEYNERKINENKEKEA</sequence>
<gene>
    <name evidence="5" type="ORF">HELGO_WM8204</name>
</gene>
<dbReference type="InterPro" id="IPR014729">
    <property type="entry name" value="Rossmann-like_a/b/a_fold"/>
</dbReference>
<evidence type="ECO:0000256" key="2">
    <source>
        <dbReference type="ARBA" id="ARBA00023002"/>
    </source>
</evidence>
<dbReference type="InterPro" id="IPR000683">
    <property type="entry name" value="Gfo/Idh/MocA-like_OxRdtase_N"/>
</dbReference>
<evidence type="ECO:0000259" key="3">
    <source>
        <dbReference type="Pfam" id="PF01408"/>
    </source>
</evidence>
<dbReference type="Pfam" id="PF01408">
    <property type="entry name" value="GFO_IDH_MocA"/>
    <property type="match status" value="1"/>
</dbReference>
<dbReference type="SUPFAM" id="SSF52374">
    <property type="entry name" value="Nucleotidylyl transferase"/>
    <property type="match status" value="1"/>
</dbReference>
<feature type="domain" description="Gfo/Idh/MocA-like oxidoreductase N-terminal" evidence="3">
    <location>
        <begin position="147"/>
        <end position="262"/>
    </location>
</feature>
<dbReference type="InterPro" id="IPR050984">
    <property type="entry name" value="Gfo/Idh/MocA_domain"/>
</dbReference>
<evidence type="ECO:0000313" key="5">
    <source>
        <dbReference type="EMBL" id="CAA6826655.1"/>
    </source>
</evidence>
<dbReference type="InterPro" id="IPR004821">
    <property type="entry name" value="Cyt_trans-like"/>
</dbReference>
<dbReference type="GO" id="GO:0016491">
    <property type="term" value="F:oxidoreductase activity"/>
    <property type="evidence" value="ECO:0007669"/>
    <property type="project" value="UniProtKB-KW"/>
</dbReference>
<dbReference type="EC" id="2.7.7.39" evidence="5"/>
<organism evidence="5">
    <name type="scientific">uncultured Sulfurovum sp</name>
    <dbReference type="NCBI Taxonomy" id="269237"/>
    <lineage>
        <taxon>Bacteria</taxon>
        <taxon>Pseudomonadati</taxon>
        <taxon>Campylobacterota</taxon>
        <taxon>Epsilonproteobacteria</taxon>
        <taxon>Campylobacterales</taxon>
        <taxon>Sulfurovaceae</taxon>
        <taxon>Sulfurovum</taxon>
        <taxon>environmental samples</taxon>
    </lineage>
</organism>
<evidence type="ECO:0000259" key="4">
    <source>
        <dbReference type="Pfam" id="PF01467"/>
    </source>
</evidence>
<comment type="similarity">
    <text evidence="1">Belongs to the Gfo/Idh/MocA family.</text>
</comment>
<keyword evidence="5" id="KW-0548">Nucleotidyltransferase</keyword>
<evidence type="ECO:0000256" key="1">
    <source>
        <dbReference type="ARBA" id="ARBA00010928"/>
    </source>
</evidence>
<dbReference type="EMBL" id="CACVAU010000089">
    <property type="protein sequence ID" value="CAA6826655.1"/>
    <property type="molecule type" value="Genomic_DNA"/>
</dbReference>
<feature type="domain" description="Cytidyltransferase-like" evidence="4">
    <location>
        <begin position="21"/>
        <end position="141"/>
    </location>
</feature>
<dbReference type="PANTHER" id="PTHR22604:SF105">
    <property type="entry name" value="TRANS-1,2-DIHYDROBENZENE-1,2-DIOL DEHYDROGENASE"/>
    <property type="match status" value="1"/>
</dbReference>